<dbReference type="InterPro" id="IPR033116">
    <property type="entry name" value="TRYPSIN_SER"/>
</dbReference>
<evidence type="ECO:0000256" key="4">
    <source>
        <dbReference type="SAM" id="SignalP"/>
    </source>
</evidence>
<feature type="chain" id="PRO_5043877442" description="Peptidase S1 domain-containing protein" evidence="4">
    <location>
        <begin position="18"/>
        <end position="273"/>
    </location>
</feature>
<dbReference type="Pfam" id="PF00089">
    <property type="entry name" value="Trypsin"/>
    <property type="match status" value="1"/>
</dbReference>
<keyword evidence="7" id="KW-1185">Reference proteome</keyword>
<keyword evidence="4" id="KW-0732">Signal</keyword>
<reference evidence="6 7" key="1">
    <citation type="journal article" date="2023" name="Insect Mol. Biol.">
        <title>Genome sequencing provides insights into the evolution of gene families encoding plant cell wall-degrading enzymes in longhorned beetles.</title>
        <authorList>
            <person name="Shin N.R."/>
            <person name="Okamura Y."/>
            <person name="Kirsch R."/>
            <person name="Pauchet Y."/>
        </authorList>
    </citation>
    <scope>NUCLEOTIDE SEQUENCE [LARGE SCALE GENOMIC DNA]</scope>
    <source>
        <strain evidence="6">EAD_L_NR</strain>
    </source>
</reference>
<dbReference type="PANTHER" id="PTHR24252:SF27">
    <property type="entry name" value="TRANSMEMBRANE PROTEASE SERINE 3-LIKE"/>
    <property type="match status" value="1"/>
</dbReference>
<sequence>MKAVLVCFSVLFTGIFAAAPSLDPPTGRIVGGTDAARGQLPYQVSIQYCLNSNNCQHSCGGAIIGSLWILSAAHCITQAPALGSYKILAGILNLNDTNLERQEIRVSYVLIHPDYQGGINPHDLAIYRLTQPLSFSNQVEPINLPEADEIYEGVGRVSGWGSLVGTETPVMPTTLQYIDTPVISTETCKTALDSLLGGQPHPLDLASNLCTGPLTGGISTCNGDSGGPVADAQGQKLVGITSWWVTPCGTVGAPSIHIKIAHYVRWIQSSINV</sequence>
<dbReference type="InterPro" id="IPR018114">
    <property type="entry name" value="TRYPSIN_HIS"/>
</dbReference>
<name>A0AAV8W9R7_9CUCU</name>
<proteinExistence type="predicted"/>
<dbReference type="GO" id="GO:0006508">
    <property type="term" value="P:proteolysis"/>
    <property type="evidence" value="ECO:0007669"/>
    <property type="project" value="UniProtKB-KW"/>
</dbReference>
<keyword evidence="3" id="KW-0378">Hydrolase</keyword>
<evidence type="ECO:0000313" key="6">
    <source>
        <dbReference type="EMBL" id="KAJ8922956.1"/>
    </source>
</evidence>
<organism evidence="6 7">
    <name type="scientific">Exocentrus adspersus</name>
    <dbReference type="NCBI Taxonomy" id="1586481"/>
    <lineage>
        <taxon>Eukaryota</taxon>
        <taxon>Metazoa</taxon>
        <taxon>Ecdysozoa</taxon>
        <taxon>Arthropoda</taxon>
        <taxon>Hexapoda</taxon>
        <taxon>Insecta</taxon>
        <taxon>Pterygota</taxon>
        <taxon>Neoptera</taxon>
        <taxon>Endopterygota</taxon>
        <taxon>Coleoptera</taxon>
        <taxon>Polyphaga</taxon>
        <taxon>Cucujiformia</taxon>
        <taxon>Chrysomeloidea</taxon>
        <taxon>Cerambycidae</taxon>
        <taxon>Lamiinae</taxon>
        <taxon>Acanthocinini</taxon>
        <taxon>Exocentrus</taxon>
    </lineage>
</organism>
<protein>
    <recommendedName>
        <fullName evidence="5">Peptidase S1 domain-containing protein</fullName>
    </recommendedName>
</protein>
<accession>A0AAV8W9R7</accession>
<feature type="signal peptide" evidence="4">
    <location>
        <begin position="1"/>
        <end position="17"/>
    </location>
</feature>
<evidence type="ECO:0000259" key="5">
    <source>
        <dbReference type="PROSITE" id="PS50240"/>
    </source>
</evidence>
<dbReference type="InterPro" id="IPR001314">
    <property type="entry name" value="Peptidase_S1A"/>
</dbReference>
<dbReference type="PROSITE" id="PS00135">
    <property type="entry name" value="TRYPSIN_SER"/>
    <property type="match status" value="1"/>
</dbReference>
<dbReference type="PROSITE" id="PS50240">
    <property type="entry name" value="TRYPSIN_DOM"/>
    <property type="match status" value="1"/>
</dbReference>
<dbReference type="PANTHER" id="PTHR24252">
    <property type="entry name" value="ACROSIN-RELATED"/>
    <property type="match status" value="1"/>
</dbReference>
<dbReference type="Proteomes" id="UP001159042">
    <property type="component" value="Unassembled WGS sequence"/>
</dbReference>
<gene>
    <name evidence="6" type="ORF">NQ315_001502</name>
</gene>
<dbReference type="GO" id="GO:0004252">
    <property type="term" value="F:serine-type endopeptidase activity"/>
    <property type="evidence" value="ECO:0007669"/>
    <property type="project" value="InterPro"/>
</dbReference>
<dbReference type="EMBL" id="JANEYG010000005">
    <property type="protein sequence ID" value="KAJ8922956.1"/>
    <property type="molecule type" value="Genomic_DNA"/>
</dbReference>
<keyword evidence="3" id="KW-0645">Protease</keyword>
<feature type="domain" description="Peptidase S1" evidence="5">
    <location>
        <begin position="29"/>
        <end position="272"/>
    </location>
</feature>
<dbReference type="SUPFAM" id="SSF50494">
    <property type="entry name" value="Trypsin-like serine proteases"/>
    <property type="match status" value="1"/>
</dbReference>
<dbReference type="InterPro" id="IPR001254">
    <property type="entry name" value="Trypsin_dom"/>
</dbReference>
<dbReference type="CDD" id="cd00190">
    <property type="entry name" value="Tryp_SPc"/>
    <property type="match status" value="1"/>
</dbReference>
<evidence type="ECO:0000256" key="3">
    <source>
        <dbReference type="RuleBase" id="RU363034"/>
    </source>
</evidence>
<evidence type="ECO:0000313" key="7">
    <source>
        <dbReference type="Proteomes" id="UP001159042"/>
    </source>
</evidence>
<evidence type="ECO:0000256" key="2">
    <source>
        <dbReference type="ARBA" id="ARBA00023180"/>
    </source>
</evidence>
<comment type="caution">
    <text evidence="6">The sequence shown here is derived from an EMBL/GenBank/DDBJ whole genome shotgun (WGS) entry which is preliminary data.</text>
</comment>
<dbReference type="PRINTS" id="PR00722">
    <property type="entry name" value="CHYMOTRYPSIN"/>
</dbReference>
<evidence type="ECO:0000256" key="1">
    <source>
        <dbReference type="ARBA" id="ARBA00023157"/>
    </source>
</evidence>
<dbReference type="InterPro" id="IPR009003">
    <property type="entry name" value="Peptidase_S1_PA"/>
</dbReference>
<dbReference type="PROSITE" id="PS00134">
    <property type="entry name" value="TRYPSIN_HIS"/>
    <property type="match status" value="1"/>
</dbReference>
<dbReference type="InterPro" id="IPR043504">
    <property type="entry name" value="Peptidase_S1_PA_chymotrypsin"/>
</dbReference>
<keyword evidence="1" id="KW-1015">Disulfide bond</keyword>
<dbReference type="AlphaFoldDB" id="A0AAV8W9R7"/>
<dbReference type="Gene3D" id="2.40.10.10">
    <property type="entry name" value="Trypsin-like serine proteases"/>
    <property type="match status" value="1"/>
</dbReference>
<keyword evidence="2" id="KW-0325">Glycoprotein</keyword>
<dbReference type="SMART" id="SM00020">
    <property type="entry name" value="Tryp_SPc"/>
    <property type="match status" value="1"/>
</dbReference>
<keyword evidence="3" id="KW-0720">Serine protease</keyword>
<dbReference type="FunFam" id="2.40.10.10:FF:000068">
    <property type="entry name" value="transmembrane protease serine 2"/>
    <property type="match status" value="1"/>
</dbReference>